<protein>
    <submittedName>
        <fullName evidence="1">Uncharacterized protein</fullName>
    </submittedName>
</protein>
<dbReference type="Proteomes" id="UP000807342">
    <property type="component" value="Unassembled WGS sequence"/>
</dbReference>
<evidence type="ECO:0000313" key="1">
    <source>
        <dbReference type="EMBL" id="KAF9448519.1"/>
    </source>
</evidence>
<dbReference type="AlphaFoldDB" id="A0A9P5XCL1"/>
<gene>
    <name evidence="1" type="ORF">P691DRAFT_759836</name>
</gene>
<accession>A0A9P5XCL1</accession>
<organism evidence="1 2">
    <name type="scientific">Macrolepiota fuliginosa MF-IS2</name>
    <dbReference type="NCBI Taxonomy" id="1400762"/>
    <lineage>
        <taxon>Eukaryota</taxon>
        <taxon>Fungi</taxon>
        <taxon>Dikarya</taxon>
        <taxon>Basidiomycota</taxon>
        <taxon>Agaricomycotina</taxon>
        <taxon>Agaricomycetes</taxon>
        <taxon>Agaricomycetidae</taxon>
        <taxon>Agaricales</taxon>
        <taxon>Agaricineae</taxon>
        <taxon>Agaricaceae</taxon>
        <taxon>Macrolepiota</taxon>
    </lineage>
</organism>
<name>A0A9P5XCL1_9AGAR</name>
<sequence>MVKFLASARVAFAARFRSICSLPTFECHRIVDFADIVCAPVTTKAYLCPQINGFLLHLRMSSSFGYAVSSGESFGSRGITVSSEGKGVGQSADVASPMGSGSPGLPAVVSVVVPGSIVNGNSARGDPELEVLESVGSAVVAVSTEGSSVGSLELASPTPAELVVSILRVSDSVKASGIGKAAIITGVGIGETTVTSGLSHRNYCRLEAGVVLGSLLESPPKLQNCLSPNIWHPGSSCGE</sequence>
<dbReference type="EMBL" id="MU151158">
    <property type="protein sequence ID" value="KAF9448519.1"/>
    <property type="molecule type" value="Genomic_DNA"/>
</dbReference>
<keyword evidence="2" id="KW-1185">Reference proteome</keyword>
<proteinExistence type="predicted"/>
<comment type="caution">
    <text evidence="1">The sequence shown here is derived from an EMBL/GenBank/DDBJ whole genome shotgun (WGS) entry which is preliminary data.</text>
</comment>
<reference evidence="1" key="1">
    <citation type="submission" date="2020-11" db="EMBL/GenBank/DDBJ databases">
        <authorList>
            <consortium name="DOE Joint Genome Institute"/>
            <person name="Ahrendt S."/>
            <person name="Riley R."/>
            <person name="Andreopoulos W."/>
            <person name="Labutti K."/>
            <person name="Pangilinan J."/>
            <person name="Ruiz-Duenas F.J."/>
            <person name="Barrasa J.M."/>
            <person name="Sanchez-Garcia M."/>
            <person name="Camarero S."/>
            <person name="Miyauchi S."/>
            <person name="Serrano A."/>
            <person name="Linde D."/>
            <person name="Babiker R."/>
            <person name="Drula E."/>
            <person name="Ayuso-Fernandez I."/>
            <person name="Pacheco R."/>
            <person name="Padilla G."/>
            <person name="Ferreira P."/>
            <person name="Barriuso J."/>
            <person name="Kellner H."/>
            <person name="Castanera R."/>
            <person name="Alfaro M."/>
            <person name="Ramirez L."/>
            <person name="Pisabarro A.G."/>
            <person name="Kuo A."/>
            <person name="Tritt A."/>
            <person name="Lipzen A."/>
            <person name="He G."/>
            <person name="Yan M."/>
            <person name="Ng V."/>
            <person name="Cullen D."/>
            <person name="Martin F."/>
            <person name="Rosso M.-N."/>
            <person name="Henrissat B."/>
            <person name="Hibbett D."/>
            <person name="Martinez A.T."/>
            <person name="Grigoriev I.V."/>
        </authorList>
    </citation>
    <scope>NUCLEOTIDE SEQUENCE</scope>
    <source>
        <strain evidence="1">MF-IS2</strain>
    </source>
</reference>
<evidence type="ECO:0000313" key="2">
    <source>
        <dbReference type="Proteomes" id="UP000807342"/>
    </source>
</evidence>